<dbReference type="AlphaFoldDB" id="A0A3B0ZT35"/>
<dbReference type="Pfam" id="PF12094">
    <property type="entry name" value="DUF3570"/>
    <property type="match status" value="1"/>
</dbReference>
<organism evidence="1">
    <name type="scientific">hydrothermal vent metagenome</name>
    <dbReference type="NCBI Taxonomy" id="652676"/>
    <lineage>
        <taxon>unclassified sequences</taxon>
        <taxon>metagenomes</taxon>
        <taxon>ecological metagenomes</taxon>
    </lineage>
</organism>
<dbReference type="PROSITE" id="PS51257">
    <property type="entry name" value="PROKAR_LIPOPROTEIN"/>
    <property type="match status" value="1"/>
</dbReference>
<dbReference type="InterPro" id="IPR021953">
    <property type="entry name" value="DUF3570"/>
</dbReference>
<gene>
    <name evidence="1" type="ORF">MNBD_GAMMA22-1043</name>
</gene>
<proteinExistence type="predicted"/>
<name>A0A3B0ZT35_9ZZZZ</name>
<reference evidence="1" key="1">
    <citation type="submission" date="2018-06" db="EMBL/GenBank/DDBJ databases">
        <authorList>
            <person name="Zhirakovskaya E."/>
        </authorList>
    </citation>
    <scope>NUCLEOTIDE SEQUENCE</scope>
</reference>
<evidence type="ECO:0000313" key="1">
    <source>
        <dbReference type="EMBL" id="VAW96695.1"/>
    </source>
</evidence>
<dbReference type="EMBL" id="UOFS01000029">
    <property type="protein sequence ID" value="VAW96695.1"/>
    <property type="molecule type" value="Genomic_DNA"/>
</dbReference>
<accession>A0A3B0ZT35</accession>
<sequence length="371" mass="42696">MNRVLTSFYPFQLAIIACLLLVLSIKPTPAAVLAEDRTDLLYHYYDGGNITIDGPALLVRKGFGDFSANAHYYEDNISSASIDVESYASPYTEFRAEFGAGLDYLYRDTILNVTYTNSAETDYNSDTVSLSMSHEMFYGLTTLNMGFARGADKVGKSTDATFEDVIDRVRYHFGVSQVITKKLLLTVDLESISAVGFLNNPYRAVRILDAFSLPERYPRTRSGIALATRAMYYLGDDTTTMLGYRYYTDNWGIDSHTLETRYNHYYTPKLLAEYNIRYYLQTQASFYSDRFEQPQTFMAHDKEMSNFSSYSAGYKISYELFKSSSSFFKRAELSFMYNYFQYNYKNFTNYLTGNLYSYDANVITVFYSTLY</sequence>
<protein>
    <recommendedName>
        <fullName evidence="2">DUF3570 domain-containing protein</fullName>
    </recommendedName>
</protein>
<evidence type="ECO:0008006" key="2">
    <source>
        <dbReference type="Google" id="ProtNLM"/>
    </source>
</evidence>